<sequence>MSLLSLPAYERKSLTPQRTYYVSRSHITSPRSHDIREGEQILYHVKADHAAFTSKPTVSITESEGGLVVSVARLDSRKDGFEMCLGDADATGTLTTVEEDGGPLDHYYKFHVRGQLYAWQATCRHSIRVPATDGGVEETCGQDWKLVMTSGTEAPKYEDHILAVYIHHEKPSGAANMHWFEALEEDVERASLAAMMGMLERRRRSAKEWKSGTSLLYGAAMSGLG</sequence>
<reference evidence="1" key="1">
    <citation type="submission" date="2023-07" db="EMBL/GenBank/DDBJ databases">
        <title>Black Yeasts Isolated from many extreme environments.</title>
        <authorList>
            <person name="Coleine C."/>
            <person name="Stajich J.E."/>
            <person name="Selbmann L."/>
        </authorList>
    </citation>
    <scope>NUCLEOTIDE SEQUENCE</scope>
    <source>
        <strain evidence="1">CCFEE 5714</strain>
    </source>
</reference>
<name>A0ACC3NMT2_9PEZI</name>
<protein>
    <submittedName>
        <fullName evidence="1">Uncharacterized protein</fullName>
    </submittedName>
</protein>
<comment type="caution">
    <text evidence="1">The sequence shown here is derived from an EMBL/GenBank/DDBJ whole genome shotgun (WGS) entry which is preliminary data.</text>
</comment>
<evidence type="ECO:0000313" key="2">
    <source>
        <dbReference type="Proteomes" id="UP001281147"/>
    </source>
</evidence>
<evidence type="ECO:0000313" key="1">
    <source>
        <dbReference type="EMBL" id="KAK3719602.1"/>
    </source>
</evidence>
<gene>
    <name evidence="1" type="ORF">LTR37_004139</name>
</gene>
<proteinExistence type="predicted"/>
<keyword evidence="2" id="KW-1185">Reference proteome</keyword>
<dbReference type="EMBL" id="JAUTXU010000025">
    <property type="protein sequence ID" value="KAK3719602.1"/>
    <property type="molecule type" value="Genomic_DNA"/>
</dbReference>
<accession>A0ACC3NMT2</accession>
<organism evidence="1 2">
    <name type="scientific">Vermiconidia calcicola</name>
    <dbReference type="NCBI Taxonomy" id="1690605"/>
    <lineage>
        <taxon>Eukaryota</taxon>
        <taxon>Fungi</taxon>
        <taxon>Dikarya</taxon>
        <taxon>Ascomycota</taxon>
        <taxon>Pezizomycotina</taxon>
        <taxon>Dothideomycetes</taxon>
        <taxon>Dothideomycetidae</taxon>
        <taxon>Mycosphaerellales</taxon>
        <taxon>Extremaceae</taxon>
        <taxon>Vermiconidia</taxon>
    </lineage>
</organism>
<dbReference type="Proteomes" id="UP001281147">
    <property type="component" value="Unassembled WGS sequence"/>
</dbReference>